<dbReference type="AlphaFoldDB" id="A0A9P3PWL8"/>
<keyword evidence="2" id="KW-1185">Reference proteome</keyword>
<name>A0A9P3PWL8_LYOSH</name>
<comment type="caution">
    <text evidence="1">The sequence shown here is derived from an EMBL/GenBank/DDBJ whole genome shotgun (WGS) entry which is preliminary data.</text>
</comment>
<dbReference type="InterPro" id="IPR045010">
    <property type="entry name" value="MDR_fam"/>
</dbReference>
<protein>
    <submittedName>
        <fullName evidence="1">Alcohol dehydrogenase</fullName>
    </submittedName>
</protein>
<reference evidence="1" key="1">
    <citation type="submission" date="2022-07" db="EMBL/GenBank/DDBJ databases">
        <title>The genome of Lyophyllum shimeji provides insight into the initial evolution of ectomycorrhizal fungal genome.</title>
        <authorList>
            <person name="Kobayashi Y."/>
            <person name="Shibata T."/>
            <person name="Hirakawa H."/>
            <person name="Shigenobu S."/>
            <person name="Nishiyama T."/>
            <person name="Yamada A."/>
            <person name="Hasebe M."/>
            <person name="Kawaguchi M."/>
        </authorList>
    </citation>
    <scope>NUCLEOTIDE SEQUENCE</scope>
    <source>
        <strain evidence="1">AT787</strain>
    </source>
</reference>
<dbReference type="OrthoDB" id="809632at2759"/>
<dbReference type="SUPFAM" id="SSF51735">
    <property type="entry name" value="NAD(P)-binding Rossmann-fold domains"/>
    <property type="match status" value="1"/>
</dbReference>
<dbReference type="EMBL" id="BRPK01000013">
    <property type="protein sequence ID" value="GLB43355.1"/>
    <property type="molecule type" value="Genomic_DNA"/>
</dbReference>
<dbReference type="InterPro" id="IPR036291">
    <property type="entry name" value="NAD(P)-bd_dom_sf"/>
</dbReference>
<sequence length="99" mass="11129">MHRPDIESQIRCIETRCKVEVSKEGPIEIYWDHVGGETSEVALDSAAQHARFIECGMISGYNEGHRGVSNLFNLSRTGIQVTGFQVSSLWDKYDSAGYY</sequence>
<evidence type="ECO:0000313" key="1">
    <source>
        <dbReference type="EMBL" id="GLB43355.1"/>
    </source>
</evidence>
<accession>A0A9P3PWL8</accession>
<dbReference type="PANTHER" id="PTHR43205">
    <property type="entry name" value="PROSTAGLANDIN REDUCTASE"/>
    <property type="match status" value="1"/>
</dbReference>
<proteinExistence type="predicted"/>
<dbReference type="Proteomes" id="UP001063166">
    <property type="component" value="Unassembled WGS sequence"/>
</dbReference>
<organism evidence="1 2">
    <name type="scientific">Lyophyllum shimeji</name>
    <name type="common">Hon-shimeji</name>
    <name type="synonym">Tricholoma shimeji</name>
    <dbReference type="NCBI Taxonomy" id="47721"/>
    <lineage>
        <taxon>Eukaryota</taxon>
        <taxon>Fungi</taxon>
        <taxon>Dikarya</taxon>
        <taxon>Basidiomycota</taxon>
        <taxon>Agaricomycotina</taxon>
        <taxon>Agaricomycetes</taxon>
        <taxon>Agaricomycetidae</taxon>
        <taxon>Agaricales</taxon>
        <taxon>Tricholomatineae</taxon>
        <taxon>Lyophyllaceae</taxon>
        <taxon>Lyophyllum</taxon>
    </lineage>
</organism>
<dbReference type="Gene3D" id="3.40.50.720">
    <property type="entry name" value="NAD(P)-binding Rossmann-like Domain"/>
    <property type="match status" value="1"/>
</dbReference>
<dbReference type="GO" id="GO:0016628">
    <property type="term" value="F:oxidoreductase activity, acting on the CH-CH group of donors, NAD or NADP as acceptor"/>
    <property type="evidence" value="ECO:0007669"/>
    <property type="project" value="InterPro"/>
</dbReference>
<dbReference type="PANTHER" id="PTHR43205:SF7">
    <property type="entry name" value="PROSTAGLANDIN REDUCTASE 1"/>
    <property type="match status" value="1"/>
</dbReference>
<evidence type="ECO:0000313" key="2">
    <source>
        <dbReference type="Proteomes" id="UP001063166"/>
    </source>
</evidence>
<gene>
    <name evidence="1" type="ORF">LshimejAT787_1302560</name>
</gene>